<feature type="domain" description="Electron transfer flavoprotein alpha/beta-subunit N-terminal" evidence="7">
    <location>
        <begin position="15"/>
        <end position="188"/>
    </location>
</feature>
<name>A0ABP4FPH9_9PSEU</name>
<dbReference type="Proteomes" id="UP001500467">
    <property type="component" value="Unassembled WGS sequence"/>
</dbReference>
<dbReference type="InterPro" id="IPR014731">
    <property type="entry name" value="ETF_asu_C"/>
</dbReference>
<evidence type="ECO:0000313" key="8">
    <source>
        <dbReference type="EMBL" id="GAA1192213.1"/>
    </source>
</evidence>
<feature type="domain" description="Electron transfer flavoprotein alpha subunit C-terminal" evidence="6">
    <location>
        <begin position="211"/>
        <end position="289"/>
    </location>
</feature>
<dbReference type="RefSeq" id="WP_253854490.1">
    <property type="nucleotide sequence ID" value="NZ_BAAALM010000002.1"/>
</dbReference>
<dbReference type="PANTHER" id="PTHR43153:SF1">
    <property type="entry name" value="ELECTRON TRANSFER FLAVOPROTEIN SUBUNIT ALPHA, MITOCHONDRIAL"/>
    <property type="match status" value="1"/>
</dbReference>
<evidence type="ECO:0000313" key="9">
    <source>
        <dbReference type="Proteomes" id="UP001500467"/>
    </source>
</evidence>
<dbReference type="InterPro" id="IPR029035">
    <property type="entry name" value="DHS-like_NAD/FAD-binding_dom"/>
</dbReference>
<evidence type="ECO:0000256" key="1">
    <source>
        <dbReference type="ARBA" id="ARBA00001974"/>
    </source>
</evidence>
<reference evidence="9" key="1">
    <citation type="journal article" date="2019" name="Int. J. Syst. Evol. Microbiol.">
        <title>The Global Catalogue of Microorganisms (GCM) 10K type strain sequencing project: providing services to taxonomists for standard genome sequencing and annotation.</title>
        <authorList>
            <consortium name="The Broad Institute Genomics Platform"/>
            <consortium name="The Broad Institute Genome Sequencing Center for Infectious Disease"/>
            <person name="Wu L."/>
            <person name="Ma J."/>
        </authorList>
    </citation>
    <scope>NUCLEOTIDE SEQUENCE [LARGE SCALE GENOMIC DNA]</scope>
    <source>
        <strain evidence="9">JCM 13022</strain>
    </source>
</reference>
<dbReference type="InterPro" id="IPR014729">
    <property type="entry name" value="Rossmann-like_a/b/a_fold"/>
</dbReference>
<accession>A0ABP4FPH9</accession>
<evidence type="ECO:0000256" key="5">
    <source>
        <dbReference type="SAM" id="MobiDB-lite"/>
    </source>
</evidence>
<proteinExistence type="inferred from homology"/>
<dbReference type="PANTHER" id="PTHR43153">
    <property type="entry name" value="ELECTRON TRANSFER FLAVOPROTEIN ALPHA"/>
    <property type="match status" value="1"/>
</dbReference>
<sequence>MQLIVVADAATAPELAAVARSVAGRDDAVEAVTFAGAGFPAADLARELGGHGVSRLHVVRHELLGDYAPEAWGSALATVIDRLGPSGVLAPATHRGTEVLTHAAARAGLPLATNCVRLAGDGGSVDDGSGDGGSGDGVWRVTRTRSGGVLLEDAELAAPVKLVTVAAAVEIPGVPVQAADCEVVESAVDVPPELGRTRVAERVASETGLSLSTAPVVVSGGRGVGGADGFAVLEQLAERLGGVVGCSRVATNNGWRPHRDQVGLTGTKIAADLYIACGISGATQHWVGCMDSAVILAINTDPEAPMMQRATYAVEGDVHEVLPAVLEEIRRRGESAVAARADRHATEEAAPAGSSSAASSAAPSAG</sequence>
<feature type="compositionally biased region" description="Basic and acidic residues" evidence="5">
    <location>
        <begin position="336"/>
        <end position="347"/>
    </location>
</feature>
<evidence type="ECO:0000256" key="2">
    <source>
        <dbReference type="ARBA" id="ARBA00005817"/>
    </source>
</evidence>
<dbReference type="Pfam" id="PF00766">
    <property type="entry name" value="ETF_alpha"/>
    <property type="match status" value="1"/>
</dbReference>
<dbReference type="SUPFAM" id="SSF52467">
    <property type="entry name" value="DHS-like NAD/FAD-binding domain"/>
    <property type="match status" value="1"/>
</dbReference>
<comment type="subunit">
    <text evidence="3">Heterodimer of an alpha and a beta subunit.</text>
</comment>
<keyword evidence="9" id="KW-1185">Reference proteome</keyword>
<dbReference type="Gene3D" id="3.40.50.620">
    <property type="entry name" value="HUPs"/>
    <property type="match status" value="1"/>
</dbReference>
<dbReference type="SUPFAM" id="SSF52402">
    <property type="entry name" value="Adenine nucleotide alpha hydrolases-like"/>
    <property type="match status" value="1"/>
</dbReference>
<evidence type="ECO:0000256" key="3">
    <source>
        <dbReference type="ARBA" id="ARBA00011355"/>
    </source>
</evidence>
<feature type="compositionally biased region" description="Low complexity" evidence="5">
    <location>
        <begin position="349"/>
        <end position="366"/>
    </location>
</feature>
<comment type="function">
    <text evidence="4">The electron transfer flavoprotein serves as a specific electron acceptor for other dehydrogenases. It transfers the electrons to the main respiratory chain via ETF-ubiquinone oxidoreductase (ETF dehydrogenase).</text>
</comment>
<organism evidence="8 9">
    <name type="scientific">Prauserella alba</name>
    <dbReference type="NCBI Taxonomy" id="176898"/>
    <lineage>
        <taxon>Bacteria</taxon>
        <taxon>Bacillati</taxon>
        <taxon>Actinomycetota</taxon>
        <taxon>Actinomycetes</taxon>
        <taxon>Pseudonocardiales</taxon>
        <taxon>Pseudonocardiaceae</taxon>
        <taxon>Prauserella</taxon>
    </lineage>
</organism>
<dbReference type="Pfam" id="PF01012">
    <property type="entry name" value="ETF"/>
    <property type="match status" value="1"/>
</dbReference>
<protein>
    <submittedName>
        <fullName evidence="8">Electron transfer flavoprotein subunit alpha/FixB family protein</fullName>
    </submittedName>
</protein>
<dbReference type="InterPro" id="IPR014730">
    <property type="entry name" value="ETF_a/b_N"/>
</dbReference>
<feature type="region of interest" description="Disordered" evidence="5">
    <location>
        <begin position="336"/>
        <end position="366"/>
    </location>
</feature>
<evidence type="ECO:0000259" key="7">
    <source>
        <dbReference type="Pfam" id="PF01012"/>
    </source>
</evidence>
<comment type="cofactor">
    <cofactor evidence="1">
        <name>FAD</name>
        <dbReference type="ChEBI" id="CHEBI:57692"/>
    </cofactor>
</comment>
<comment type="caution">
    <text evidence="8">The sequence shown here is derived from an EMBL/GenBank/DDBJ whole genome shotgun (WGS) entry which is preliminary data.</text>
</comment>
<dbReference type="EMBL" id="BAAALM010000002">
    <property type="protein sequence ID" value="GAA1192213.1"/>
    <property type="molecule type" value="Genomic_DNA"/>
</dbReference>
<dbReference type="Gene3D" id="3.40.50.1220">
    <property type="entry name" value="TPP-binding domain"/>
    <property type="match status" value="1"/>
</dbReference>
<evidence type="ECO:0000259" key="6">
    <source>
        <dbReference type="Pfam" id="PF00766"/>
    </source>
</evidence>
<evidence type="ECO:0000256" key="4">
    <source>
        <dbReference type="ARBA" id="ARBA00025649"/>
    </source>
</evidence>
<comment type="similarity">
    <text evidence="2">Belongs to the ETF alpha-subunit/FixB family.</text>
</comment>
<dbReference type="InterPro" id="IPR001308">
    <property type="entry name" value="ETF_a/FixB"/>
</dbReference>
<gene>
    <name evidence="8" type="ORF">GCM10009675_03330</name>
</gene>
<dbReference type="PIRSF" id="PIRSF000089">
    <property type="entry name" value="Electra_flavoP_a"/>
    <property type="match status" value="1"/>
</dbReference>